<protein>
    <submittedName>
        <fullName evidence="1">Uncharacterized protein</fullName>
    </submittedName>
</protein>
<comment type="caution">
    <text evidence="1">The sequence shown here is derived from an EMBL/GenBank/DDBJ whole genome shotgun (WGS) entry which is preliminary data.</text>
</comment>
<dbReference type="EMBL" id="JAPUUL010001382">
    <property type="protein sequence ID" value="KAJ8127561.1"/>
    <property type="molecule type" value="Genomic_DNA"/>
</dbReference>
<name>A0ACC2JJF2_9PEZI</name>
<gene>
    <name evidence="1" type="ORF">O1611_g6074</name>
</gene>
<evidence type="ECO:0000313" key="1">
    <source>
        <dbReference type="EMBL" id="KAJ8127561.1"/>
    </source>
</evidence>
<proteinExistence type="predicted"/>
<keyword evidence="2" id="KW-1185">Reference proteome</keyword>
<sequence>MARRGKYSLLSGNLKRSGKKTGKPKSVVDVLKDAVRRSAELIIPDMESGQEKVRHNTRVACWGVMRPVTIGLHGLFNLSSAMVFACLWLCRQKRKRFDKDHFKMPGATLPTAEQAAWMLSHPEDSLVANLIACGTIALIAATLSITLRLLSRKIARGRLYLDISDWFAVMAWIFYVIYISAFVSVTRYGGGKHVVFVTNPRLLGIVRAPLHSIHRIYGLLARIKRLPLTIRGPLKLYIAQENFYAATSALLKFSILSLYRELFRTSRTFCLCTWAVTALVTEWFVQVVLATNLQCIPISASWDPSVRGTCINYGIEALVAYLINISTDFIILSMPIPLILKLQVSKPQKWRLIISFATGGSACIVSLVQLAYITRLGNAPDTSWSIVPSSLLGTVELMVGFFAASIATYGPLYRFVFPCSSRRHKTGRNPRVGARSTSGDIPNTPRRGIIVSTHIELTGYSHKVNDESELLASC</sequence>
<reference evidence="1" key="1">
    <citation type="submission" date="2022-12" db="EMBL/GenBank/DDBJ databases">
        <title>Genome Sequence of Lasiodiplodia mahajangana.</title>
        <authorList>
            <person name="Buettner E."/>
        </authorList>
    </citation>
    <scope>NUCLEOTIDE SEQUENCE</scope>
    <source>
        <strain evidence="1">VT137</strain>
    </source>
</reference>
<accession>A0ACC2JJF2</accession>
<evidence type="ECO:0000313" key="2">
    <source>
        <dbReference type="Proteomes" id="UP001153332"/>
    </source>
</evidence>
<dbReference type="Proteomes" id="UP001153332">
    <property type="component" value="Unassembled WGS sequence"/>
</dbReference>
<organism evidence="1 2">
    <name type="scientific">Lasiodiplodia mahajangana</name>
    <dbReference type="NCBI Taxonomy" id="1108764"/>
    <lineage>
        <taxon>Eukaryota</taxon>
        <taxon>Fungi</taxon>
        <taxon>Dikarya</taxon>
        <taxon>Ascomycota</taxon>
        <taxon>Pezizomycotina</taxon>
        <taxon>Dothideomycetes</taxon>
        <taxon>Dothideomycetes incertae sedis</taxon>
        <taxon>Botryosphaeriales</taxon>
        <taxon>Botryosphaeriaceae</taxon>
        <taxon>Lasiodiplodia</taxon>
    </lineage>
</organism>